<evidence type="ECO:0000256" key="8">
    <source>
        <dbReference type="ARBA" id="ARBA00023317"/>
    </source>
</evidence>
<dbReference type="Proteomes" id="UP001204142">
    <property type="component" value="Unassembled WGS sequence"/>
</dbReference>
<feature type="active site" description="Proton donor" evidence="9">
    <location>
        <position position="58"/>
    </location>
</feature>
<feature type="active site" description="Schiff-base intermediate with substrate; via pyruvic acid" evidence="9">
    <location>
        <position position="25"/>
    </location>
</feature>
<gene>
    <name evidence="9" type="primary">panD</name>
    <name evidence="10" type="ORF">NQT62_10225</name>
</gene>
<dbReference type="CDD" id="cd06919">
    <property type="entry name" value="Asp_decarbox"/>
    <property type="match status" value="1"/>
</dbReference>
<keyword evidence="3 9" id="KW-0210">Decarboxylase</keyword>
<comment type="function">
    <text evidence="9">Catalyzes the pyruvoyl-dependent decarboxylation of aspartate to produce beta-alanine.</text>
</comment>
<comment type="PTM">
    <text evidence="9">Is synthesized initially as an inactive proenzyme, which is activated by self-cleavage at a specific serine bond to produce a beta-subunit with a hydroxyl group at its C-terminus and an alpha-subunit with a pyruvoyl group at its N-terminus.</text>
</comment>
<keyword evidence="1 9" id="KW-0963">Cytoplasm</keyword>
<evidence type="ECO:0000256" key="2">
    <source>
        <dbReference type="ARBA" id="ARBA00022655"/>
    </source>
</evidence>
<proteinExistence type="inferred from homology"/>
<dbReference type="PIRSF" id="PIRSF006246">
    <property type="entry name" value="Asp_decarbox"/>
    <property type="match status" value="1"/>
</dbReference>
<dbReference type="HAMAP" id="MF_00446">
    <property type="entry name" value="PanD"/>
    <property type="match status" value="1"/>
</dbReference>
<keyword evidence="2 9" id="KW-0566">Pantothenate biosynthesis</keyword>
<evidence type="ECO:0000313" key="10">
    <source>
        <dbReference type="EMBL" id="MCQ8896805.1"/>
    </source>
</evidence>
<evidence type="ECO:0000313" key="11">
    <source>
        <dbReference type="Proteomes" id="UP001204142"/>
    </source>
</evidence>
<dbReference type="EMBL" id="JANIGO010000003">
    <property type="protein sequence ID" value="MCQ8896805.1"/>
    <property type="molecule type" value="Genomic_DNA"/>
</dbReference>
<dbReference type="RefSeq" id="WP_256764598.1">
    <property type="nucleotide sequence ID" value="NZ_JANIGO010000003.1"/>
</dbReference>
<evidence type="ECO:0000256" key="6">
    <source>
        <dbReference type="ARBA" id="ARBA00023239"/>
    </source>
</evidence>
<keyword evidence="8 9" id="KW-0670">Pyruvate</keyword>
<dbReference type="PANTHER" id="PTHR21012">
    <property type="entry name" value="ASPARTATE 1-DECARBOXYLASE"/>
    <property type="match status" value="1"/>
</dbReference>
<feature type="binding site" evidence="9">
    <location>
        <position position="57"/>
    </location>
    <ligand>
        <name>substrate</name>
    </ligand>
</feature>
<feature type="binding site" evidence="9">
    <location>
        <begin position="73"/>
        <end position="75"/>
    </location>
    <ligand>
        <name>substrate</name>
    </ligand>
</feature>
<dbReference type="Gene3D" id="2.40.40.20">
    <property type="match status" value="1"/>
</dbReference>
<comment type="pathway">
    <text evidence="9">Cofactor biosynthesis; (R)-pantothenate biosynthesis; beta-alanine from L-aspartate: step 1/1.</text>
</comment>
<feature type="chain" id="PRO_5044938896" description="Aspartate 1-decarboxylase alpha chain" evidence="9">
    <location>
        <begin position="25"/>
        <end position="126"/>
    </location>
</feature>
<comment type="similarity">
    <text evidence="9">Belongs to the PanD family.</text>
</comment>
<evidence type="ECO:0000256" key="4">
    <source>
        <dbReference type="ARBA" id="ARBA00022813"/>
    </source>
</evidence>
<dbReference type="InterPro" id="IPR003190">
    <property type="entry name" value="Asp_decarbox"/>
</dbReference>
<comment type="cofactor">
    <cofactor evidence="9">
        <name>pyruvate</name>
        <dbReference type="ChEBI" id="CHEBI:15361"/>
    </cofactor>
    <text evidence="9">Binds 1 pyruvoyl group covalently per subunit.</text>
</comment>
<name>A0ABT1WH04_9BURK</name>
<dbReference type="PANTHER" id="PTHR21012:SF0">
    <property type="entry name" value="ASPARTATE 1-DECARBOXYLASE"/>
    <property type="match status" value="1"/>
</dbReference>
<protein>
    <recommendedName>
        <fullName evidence="9">Aspartate 1-decarboxylase</fullName>
        <ecNumber evidence="9">4.1.1.11</ecNumber>
    </recommendedName>
    <alternativeName>
        <fullName evidence="9">Aspartate alpha-decarboxylase</fullName>
    </alternativeName>
    <component>
        <recommendedName>
            <fullName evidence="9">Aspartate 1-decarboxylase beta chain</fullName>
        </recommendedName>
    </component>
    <component>
        <recommendedName>
            <fullName evidence="9">Aspartate 1-decarboxylase alpha chain</fullName>
        </recommendedName>
    </component>
</protein>
<comment type="subunit">
    <text evidence="9">Heterooctamer of four alpha and four beta subunits.</text>
</comment>
<dbReference type="GO" id="GO:0004068">
    <property type="term" value="F:aspartate 1-decarboxylase activity"/>
    <property type="evidence" value="ECO:0007669"/>
    <property type="project" value="UniProtKB-EC"/>
</dbReference>
<keyword evidence="6 9" id="KW-0456">Lyase</keyword>
<feature type="modified residue" description="Pyruvic acid (Ser)" evidence="9">
    <location>
        <position position="25"/>
    </location>
</feature>
<dbReference type="EC" id="4.1.1.11" evidence="9"/>
<dbReference type="NCBIfam" id="TIGR00223">
    <property type="entry name" value="panD"/>
    <property type="match status" value="1"/>
</dbReference>
<dbReference type="InterPro" id="IPR009010">
    <property type="entry name" value="Asp_de-COase-like_dom_sf"/>
</dbReference>
<organism evidence="10 11">
    <name type="scientific">Limnobacter humi</name>
    <dbReference type="NCBI Taxonomy" id="1778671"/>
    <lineage>
        <taxon>Bacteria</taxon>
        <taxon>Pseudomonadati</taxon>
        <taxon>Pseudomonadota</taxon>
        <taxon>Betaproteobacteria</taxon>
        <taxon>Burkholderiales</taxon>
        <taxon>Burkholderiaceae</taxon>
        <taxon>Limnobacter</taxon>
    </lineage>
</organism>
<evidence type="ECO:0000256" key="5">
    <source>
        <dbReference type="ARBA" id="ARBA00023145"/>
    </source>
</evidence>
<keyword evidence="11" id="KW-1185">Reference proteome</keyword>
<keyword evidence="4 9" id="KW-0068">Autocatalytic cleavage</keyword>
<comment type="subcellular location">
    <subcellularLocation>
        <location evidence="9">Cytoplasm</location>
    </subcellularLocation>
</comment>
<evidence type="ECO:0000256" key="9">
    <source>
        <dbReference type="HAMAP-Rule" id="MF_00446"/>
    </source>
</evidence>
<sequence>MQREMLLGKIHRAKVTHCELHYEGSCAIDENLLEASGIIEFQRIDIYVIDNGERFSTYAIKGERGSGMISLNGAAARRAQKGDLVIIAAYGTLSDEECKTFKPKLVFVDDNNQMNEQRGHIPTQQM</sequence>
<dbReference type="SUPFAM" id="SSF50692">
    <property type="entry name" value="ADC-like"/>
    <property type="match status" value="1"/>
</dbReference>
<keyword evidence="5 9" id="KW-0865">Zymogen</keyword>
<reference evidence="10 11" key="1">
    <citation type="submission" date="2022-07" db="EMBL/GenBank/DDBJ databases">
        <authorList>
            <person name="Xamxidin M."/>
            <person name="Wu M."/>
        </authorList>
    </citation>
    <scope>NUCLEOTIDE SEQUENCE [LARGE SCALE GENOMIC DNA]</scope>
    <source>
        <strain evidence="10 11">NBRC 111650</strain>
    </source>
</reference>
<comment type="caution">
    <text evidence="10">The sequence shown here is derived from an EMBL/GenBank/DDBJ whole genome shotgun (WGS) entry which is preliminary data.</text>
</comment>
<keyword evidence="7 9" id="KW-0704">Schiff base</keyword>
<evidence type="ECO:0000256" key="1">
    <source>
        <dbReference type="ARBA" id="ARBA00022490"/>
    </source>
</evidence>
<accession>A0ABT1WH04</accession>
<comment type="catalytic activity">
    <reaction evidence="9">
        <text>L-aspartate + H(+) = beta-alanine + CO2</text>
        <dbReference type="Rhea" id="RHEA:19497"/>
        <dbReference type="ChEBI" id="CHEBI:15378"/>
        <dbReference type="ChEBI" id="CHEBI:16526"/>
        <dbReference type="ChEBI" id="CHEBI:29991"/>
        <dbReference type="ChEBI" id="CHEBI:57966"/>
        <dbReference type="EC" id="4.1.1.11"/>
    </reaction>
</comment>
<feature type="chain" id="PRO_5044938898" description="Aspartate 1-decarboxylase beta chain" evidence="9">
    <location>
        <begin position="1"/>
        <end position="24"/>
    </location>
</feature>
<evidence type="ECO:0000256" key="3">
    <source>
        <dbReference type="ARBA" id="ARBA00022793"/>
    </source>
</evidence>
<evidence type="ECO:0000256" key="7">
    <source>
        <dbReference type="ARBA" id="ARBA00023270"/>
    </source>
</evidence>
<dbReference type="Pfam" id="PF02261">
    <property type="entry name" value="Asp_decarbox"/>
    <property type="match status" value="1"/>
</dbReference>